<accession>A0A653EBX2</accession>
<dbReference type="PANTHER" id="PTHR48079">
    <property type="entry name" value="PROTEIN YEEZ"/>
    <property type="match status" value="1"/>
</dbReference>
<dbReference type="RefSeq" id="WP_172970694.1">
    <property type="nucleotide sequence ID" value="NZ_LR215729.2"/>
</dbReference>
<feature type="domain" description="NAD-dependent epimerase/dehydratase" evidence="1">
    <location>
        <begin position="21"/>
        <end position="228"/>
    </location>
</feature>
<dbReference type="GO" id="GO:0005737">
    <property type="term" value="C:cytoplasm"/>
    <property type="evidence" value="ECO:0007669"/>
    <property type="project" value="TreeGrafter"/>
</dbReference>
<dbReference type="Gene3D" id="3.40.50.720">
    <property type="entry name" value="NAD(P)-binding Rossmann-like Domain"/>
    <property type="match status" value="1"/>
</dbReference>
<reference evidence="2" key="1">
    <citation type="submission" date="2019-02" db="EMBL/GenBank/DDBJ databases">
        <authorList>
            <consortium name="Genoscope - CEA"/>
            <person name="William W."/>
        </authorList>
    </citation>
    <scope>NUCLEOTIDE SEQUENCE [LARGE SCALE GENOMIC DNA]</scope>
    <source>
        <strain evidence="2">YSy11</strain>
    </source>
</reference>
<gene>
    <name evidence="2" type="ORF">PMYSY11_4463</name>
</gene>
<dbReference type="SUPFAM" id="SSF51735">
    <property type="entry name" value="NAD(P)-binding Rossmann-fold domains"/>
    <property type="match status" value="1"/>
</dbReference>
<evidence type="ECO:0000259" key="1">
    <source>
        <dbReference type="Pfam" id="PF01370"/>
    </source>
</evidence>
<dbReference type="PANTHER" id="PTHR48079:SF6">
    <property type="entry name" value="NAD(P)-BINDING DOMAIN-CONTAINING PROTEIN-RELATED"/>
    <property type="match status" value="1"/>
</dbReference>
<dbReference type="InterPro" id="IPR001509">
    <property type="entry name" value="Epimerase_deHydtase"/>
</dbReference>
<proteinExistence type="predicted"/>
<organism evidence="2">
    <name type="scientific">Pseudomonas marincola</name>
    <dbReference type="NCBI Taxonomy" id="437900"/>
    <lineage>
        <taxon>Bacteria</taxon>
        <taxon>Pseudomonadati</taxon>
        <taxon>Pseudomonadota</taxon>
        <taxon>Gammaproteobacteria</taxon>
        <taxon>Pseudomonadales</taxon>
        <taxon>Pseudomonadaceae</taxon>
        <taxon>Pseudomonas</taxon>
    </lineage>
</organism>
<dbReference type="Pfam" id="PF01370">
    <property type="entry name" value="Epimerase"/>
    <property type="match status" value="1"/>
</dbReference>
<protein>
    <recommendedName>
        <fullName evidence="1">NAD-dependent epimerase/dehydratase domain-containing protein</fullName>
    </recommendedName>
</protein>
<evidence type="ECO:0000313" key="2">
    <source>
        <dbReference type="EMBL" id="VEV99506.1"/>
    </source>
</evidence>
<dbReference type="GO" id="GO:0004029">
    <property type="term" value="F:aldehyde dehydrogenase (NAD+) activity"/>
    <property type="evidence" value="ECO:0007669"/>
    <property type="project" value="TreeGrafter"/>
</dbReference>
<name>A0A653EBX2_9PSED</name>
<dbReference type="EMBL" id="LR215729">
    <property type="protein sequence ID" value="VEV99506.1"/>
    <property type="molecule type" value="Genomic_DNA"/>
</dbReference>
<dbReference type="InterPro" id="IPR051783">
    <property type="entry name" value="NAD(P)-dependent_oxidoreduct"/>
</dbReference>
<sequence>MSSAQMPAGAQGQTPEIPRSVFITGANGFIGRSLLLRYKALGADVSGMDITADASHNVVAGDLTQPQRWAEHAKGCDLFINTAAVVSLAASWKLYREVSVQAVRSCIDVAIASGAKRFVQISSIAALGWQYPDNADEKTDVVIGSDYRYGVAKGAGEHVALAAHAAGEIECTVIRPGDVYGPGSRPWVSETFKMCKAGKLILPGKGNGIFTPVYIDDLLDGVMLASGLPEGRGQIFHLCGMGPVTVKQFFTHHWRWAGREGSPRTLPLCLAVGLARVLWGVNTLLKRDDEVTPDIMYMFARTGNISSAKAAKMLGYQPKVTLQEGMRRAEAWLRETGQMN</sequence>
<dbReference type="AlphaFoldDB" id="A0A653EBX2"/>
<dbReference type="InterPro" id="IPR036291">
    <property type="entry name" value="NAD(P)-bd_dom_sf"/>
</dbReference>